<sequence>MKDPTTSSLLERTIGWAGGVYGDGYFLPLAPSPTVGTGIILYLLVRETFFLLRGLLSNYFGPKFQDDCYVKSEKAILKGVIGDELAECLYQKQSSLQLNFSQSRITNGDNIALQRYYGDCLYDQSN</sequence>
<gene>
    <name evidence="2" type="ORF">HJG59_010613</name>
</gene>
<keyword evidence="3" id="KW-1185">Reference proteome</keyword>
<feature type="transmembrane region" description="Helical" evidence="1">
    <location>
        <begin position="25"/>
        <end position="45"/>
    </location>
</feature>
<dbReference type="AlphaFoldDB" id="A0A7J8I904"/>
<evidence type="ECO:0000256" key="1">
    <source>
        <dbReference type="SAM" id="Phobius"/>
    </source>
</evidence>
<evidence type="ECO:0000313" key="2">
    <source>
        <dbReference type="EMBL" id="KAF6480788.1"/>
    </source>
</evidence>
<name>A0A7J8I904_MOLMO</name>
<accession>A0A7J8I904</accession>
<dbReference type="Proteomes" id="UP000550707">
    <property type="component" value="Unassembled WGS sequence"/>
</dbReference>
<reference evidence="2 3" key="1">
    <citation type="journal article" date="2020" name="Nature">
        <title>Six reference-quality genomes reveal evolution of bat adaptations.</title>
        <authorList>
            <person name="Jebb D."/>
            <person name="Huang Z."/>
            <person name="Pippel M."/>
            <person name="Hughes G.M."/>
            <person name="Lavrichenko K."/>
            <person name="Devanna P."/>
            <person name="Winkler S."/>
            <person name="Jermiin L.S."/>
            <person name="Skirmuntt E.C."/>
            <person name="Katzourakis A."/>
            <person name="Burkitt-Gray L."/>
            <person name="Ray D.A."/>
            <person name="Sullivan K.A.M."/>
            <person name="Roscito J.G."/>
            <person name="Kirilenko B.M."/>
            <person name="Davalos L.M."/>
            <person name="Corthals A.P."/>
            <person name="Power M.L."/>
            <person name="Jones G."/>
            <person name="Ransome R.D."/>
            <person name="Dechmann D.K.N."/>
            <person name="Locatelli A.G."/>
            <person name="Puechmaille S.J."/>
            <person name="Fedrigo O."/>
            <person name="Jarvis E.D."/>
            <person name="Hiller M."/>
            <person name="Vernes S.C."/>
            <person name="Myers E.W."/>
            <person name="Teeling E.C."/>
        </authorList>
    </citation>
    <scope>NUCLEOTIDE SEQUENCE [LARGE SCALE GENOMIC DNA]</scope>
    <source>
        <strain evidence="2">MMolMol1</strain>
        <tissue evidence="2">Muscle</tissue>
    </source>
</reference>
<protein>
    <submittedName>
        <fullName evidence="2">Uncharacterized protein</fullName>
    </submittedName>
</protein>
<keyword evidence="1" id="KW-1133">Transmembrane helix</keyword>
<keyword evidence="1" id="KW-0812">Transmembrane</keyword>
<evidence type="ECO:0000313" key="3">
    <source>
        <dbReference type="Proteomes" id="UP000550707"/>
    </source>
</evidence>
<comment type="caution">
    <text evidence="2">The sequence shown here is derived from an EMBL/GenBank/DDBJ whole genome shotgun (WGS) entry which is preliminary data.</text>
</comment>
<dbReference type="EMBL" id="JACASF010000004">
    <property type="protein sequence ID" value="KAF6480788.1"/>
    <property type="molecule type" value="Genomic_DNA"/>
</dbReference>
<dbReference type="InParanoid" id="A0A7J8I904"/>
<proteinExistence type="predicted"/>
<keyword evidence="1" id="KW-0472">Membrane</keyword>
<organism evidence="2 3">
    <name type="scientific">Molossus molossus</name>
    <name type="common">Pallas' mastiff bat</name>
    <name type="synonym">Vespertilio molossus</name>
    <dbReference type="NCBI Taxonomy" id="27622"/>
    <lineage>
        <taxon>Eukaryota</taxon>
        <taxon>Metazoa</taxon>
        <taxon>Chordata</taxon>
        <taxon>Craniata</taxon>
        <taxon>Vertebrata</taxon>
        <taxon>Euteleostomi</taxon>
        <taxon>Mammalia</taxon>
        <taxon>Eutheria</taxon>
        <taxon>Laurasiatheria</taxon>
        <taxon>Chiroptera</taxon>
        <taxon>Yangochiroptera</taxon>
        <taxon>Molossidae</taxon>
        <taxon>Molossus</taxon>
    </lineage>
</organism>